<gene>
    <name evidence="1" type="ORF">METZ01_LOCUS53369</name>
</gene>
<evidence type="ECO:0008006" key="2">
    <source>
        <dbReference type="Google" id="ProtNLM"/>
    </source>
</evidence>
<name>A0A381S8V0_9ZZZZ</name>
<evidence type="ECO:0000313" key="1">
    <source>
        <dbReference type="EMBL" id="SVA00515.1"/>
    </source>
</evidence>
<protein>
    <recommendedName>
        <fullName evidence="2">AB hydrolase-1 domain-containing protein</fullName>
    </recommendedName>
</protein>
<sequence>IRLVTGWSMAGCQAFHWAAQFPKQVEAILPFCASARTSIHNYVFLEGVKSALTADQNWHDGHYDSPPISGLKAFGRVYAGWAFSQAFYRKELYRTLGFETVEELLQDWEADHLQWDANNLLAKLRTWQSADISANPVYDGDFQHALGATRAKTIVIACSSDLYFPPEDNEIEVRQMPNAELRTFNSPWGHCVASPGNDPEFTSFLDSAISELLENNFS</sequence>
<dbReference type="PANTHER" id="PTHR32268:SF15">
    <property type="entry name" value="HOMOSERINE ACETYLTRANSFERASE FAMILY PROTEIN (AFU_ORTHOLOGUE AFUA_1G15350)"/>
    <property type="match status" value="1"/>
</dbReference>
<dbReference type="PANTHER" id="PTHR32268">
    <property type="entry name" value="HOMOSERINE O-ACETYLTRANSFERASE"/>
    <property type="match status" value="1"/>
</dbReference>
<dbReference type="InterPro" id="IPR008220">
    <property type="entry name" value="HAT_MetX-like"/>
</dbReference>
<organism evidence="1">
    <name type="scientific">marine metagenome</name>
    <dbReference type="NCBI Taxonomy" id="408172"/>
    <lineage>
        <taxon>unclassified sequences</taxon>
        <taxon>metagenomes</taxon>
        <taxon>ecological metagenomes</taxon>
    </lineage>
</organism>
<proteinExistence type="predicted"/>
<accession>A0A381S8V0</accession>
<dbReference type="GO" id="GO:0016747">
    <property type="term" value="F:acyltransferase activity, transferring groups other than amino-acyl groups"/>
    <property type="evidence" value="ECO:0007669"/>
    <property type="project" value="InterPro"/>
</dbReference>
<dbReference type="EMBL" id="UINC01002810">
    <property type="protein sequence ID" value="SVA00515.1"/>
    <property type="molecule type" value="Genomic_DNA"/>
</dbReference>
<dbReference type="SUPFAM" id="SSF53474">
    <property type="entry name" value="alpha/beta-Hydrolases"/>
    <property type="match status" value="1"/>
</dbReference>
<dbReference type="Gene3D" id="3.40.50.1820">
    <property type="entry name" value="alpha/beta hydrolase"/>
    <property type="match status" value="1"/>
</dbReference>
<dbReference type="InterPro" id="IPR029058">
    <property type="entry name" value="AB_hydrolase_fold"/>
</dbReference>
<dbReference type="AlphaFoldDB" id="A0A381S8V0"/>
<reference evidence="1" key="1">
    <citation type="submission" date="2018-05" db="EMBL/GenBank/DDBJ databases">
        <authorList>
            <person name="Lanie J.A."/>
            <person name="Ng W.-L."/>
            <person name="Kazmierczak K.M."/>
            <person name="Andrzejewski T.M."/>
            <person name="Davidsen T.M."/>
            <person name="Wayne K.J."/>
            <person name="Tettelin H."/>
            <person name="Glass J.I."/>
            <person name="Rusch D."/>
            <person name="Podicherti R."/>
            <person name="Tsui H.-C.T."/>
            <person name="Winkler M.E."/>
        </authorList>
    </citation>
    <scope>NUCLEOTIDE SEQUENCE</scope>
</reference>
<feature type="non-terminal residue" evidence="1">
    <location>
        <position position="1"/>
    </location>
</feature>